<keyword evidence="3" id="KW-1185">Reference proteome</keyword>
<proteinExistence type="predicted"/>
<dbReference type="EMBL" id="JAFIMR010000016">
    <property type="protein sequence ID" value="KAI1868969.1"/>
    <property type="molecule type" value="Genomic_DNA"/>
</dbReference>
<protein>
    <submittedName>
        <fullName evidence="2">Uncharacterized protein</fullName>
    </submittedName>
</protein>
<dbReference type="Proteomes" id="UP000829685">
    <property type="component" value="Unassembled WGS sequence"/>
</dbReference>
<feature type="chain" id="PRO_5040287456" evidence="1">
    <location>
        <begin position="19"/>
        <end position="94"/>
    </location>
</feature>
<accession>A0A9P9WL32</accession>
<evidence type="ECO:0000313" key="2">
    <source>
        <dbReference type="EMBL" id="KAI1868969.1"/>
    </source>
</evidence>
<keyword evidence="1" id="KW-0732">Signal</keyword>
<evidence type="ECO:0000256" key="1">
    <source>
        <dbReference type="SAM" id="SignalP"/>
    </source>
</evidence>
<sequence length="94" mass="9788">MQPFQMLAVFSGAAAAVSLPVLEARGPGCPADSVPTNITLCEAGNPRICECTSWLMTGGFVHCGNPLGDPTVGYNPIYPTAYYPSGCDQNGYVS</sequence>
<comment type="caution">
    <text evidence="2">The sequence shown here is derived from an EMBL/GenBank/DDBJ whole genome shotgun (WGS) entry which is preliminary data.</text>
</comment>
<reference evidence="2" key="1">
    <citation type="submission" date="2021-03" db="EMBL/GenBank/DDBJ databases">
        <title>Revisited historic fungal species revealed as producer of novel bioactive compounds through whole genome sequencing and comparative genomics.</title>
        <authorList>
            <person name="Vignolle G.A."/>
            <person name="Hochenegger N."/>
            <person name="Mach R.L."/>
            <person name="Mach-Aigner A.R."/>
            <person name="Javad Rahimi M."/>
            <person name="Salim K.A."/>
            <person name="Chan C.M."/>
            <person name="Lim L.B.L."/>
            <person name="Cai F."/>
            <person name="Druzhinina I.S."/>
            <person name="U'Ren J.M."/>
            <person name="Derntl C."/>
        </authorList>
    </citation>
    <scope>NUCLEOTIDE SEQUENCE</scope>
    <source>
        <strain evidence="2">TUCIM 5799</strain>
    </source>
</reference>
<dbReference type="AlphaFoldDB" id="A0A9P9WL32"/>
<organism evidence="2 3">
    <name type="scientific">Neoarthrinium moseri</name>
    <dbReference type="NCBI Taxonomy" id="1658444"/>
    <lineage>
        <taxon>Eukaryota</taxon>
        <taxon>Fungi</taxon>
        <taxon>Dikarya</taxon>
        <taxon>Ascomycota</taxon>
        <taxon>Pezizomycotina</taxon>
        <taxon>Sordariomycetes</taxon>
        <taxon>Xylariomycetidae</taxon>
        <taxon>Amphisphaeriales</taxon>
        <taxon>Apiosporaceae</taxon>
        <taxon>Neoarthrinium</taxon>
    </lineage>
</organism>
<name>A0A9P9WL32_9PEZI</name>
<evidence type="ECO:0000313" key="3">
    <source>
        <dbReference type="Proteomes" id="UP000829685"/>
    </source>
</evidence>
<feature type="signal peptide" evidence="1">
    <location>
        <begin position="1"/>
        <end position="18"/>
    </location>
</feature>
<gene>
    <name evidence="2" type="ORF">JX265_006948</name>
</gene>